<organism evidence="7 8">
    <name type="scientific">Celerinatantimonas yamalensis</name>
    <dbReference type="NCBI Taxonomy" id="559956"/>
    <lineage>
        <taxon>Bacteria</taxon>
        <taxon>Pseudomonadati</taxon>
        <taxon>Pseudomonadota</taxon>
        <taxon>Gammaproteobacteria</taxon>
        <taxon>Celerinatantimonadaceae</taxon>
        <taxon>Celerinatantimonas</taxon>
    </lineage>
</organism>
<feature type="disulfide bond" description="Redox-active" evidence="6">
    <location>
        <begin position="233"/>
        <end position="235"/>
    </location>
</feature>
<dbReference type="InterPro" id="IPR016154">
    <property type="entry name" value="Heat_shock_Hsp33_C"/>
</dbReference>
<evidence type="ECO:0000313" key="7">
    <source>
        <dbReference type="EMBL" id="MFM2485414.1"/>
    </source>
</evidence>
<dbReference type="Gene3D" id="3.55.30.10">
    <property type="entry name" value="Hsp33 domain"/>
    <property type="match status" value="1"/>
</dbReference>
<dbReference type="Gene3D" id="3.90.1280.10">
    <property type="entry name" value="HSP33 redox switch-like"/>
    <property type="match status" value="1"/>
</dbReference>
<comment type="subcellular location">
    <subcellularLocation>
        <location evidence="6">Cytoplasm</location>
    </subcellularLocation>
</comment>
<keyword evidence="5 6" id="KW-0676">Redox-active center</keyword>
<reference evidence="7 8" key="1">
    <citation type="journal article" date="2013" name="Int. J. Syst. Evol. Microbiol.">
        <title>Celerinatantimonas yamalensis sp. nov., a cold-adapted diazotrophic bacterium from a cold permafrost brine.</title>
        <authorList>
            <person name="Shcherbakova V."/>
            <person name="Chuvilskaya N."/>
            <person name="Rivkina E."/>
            <person name="Demidov N."/>
            <person name="Uchaeva V."/>
            <person name="Suetin S."/>
            <person name="Suzina N."/>
            <person name="Gilichinsky D."/>
        </authorList>
    </citation>
    <scope>NUCLEOTIDE SEQUENCE [LARGE SCALE GENOMIC DNA]</scope>
    <source>
        <strain evidence="7 8">C7</strain>
    </source>
</reference>
<comment type="similarity">
    <text evidence="6">Belongs to the HSP33 family.</text>
</comment>
<proteinExistence type="inferred from homology"/>
<comment type="PTM">
    <text evidence="6">Under oxidizing conditions two disulfide bonds are formed involving the reactive cysteines. Under reducing conditions zinc is bound to the reactive cysteines and the protein is inactive.</text>
</comment>
<evidence type="ECO:0000256" key="6">
    <source>
        <dbReference type="HAMAP-Rule" id="MF_00117"/>
    </source>
</evidence>
<keyword evidence="4 6" id="KW-0143">Chaperone</keyword>
<dbReference type="SUPFAM" id="SSF64397">
    <property type="entry name" value="Hsp33 domain"/>
    <property type="match status" value="1"/>
</dbReference>
<dbReference type="InterPro" id="IPR023212">
    <property type="entry name" value="Hsp33_helix_hairpin_bin_dom_sf"/>
</dbReference>
<keyword evidence="3 6" id="KW-1015">Disulfide bond</keyword>
<comment type="function">
    <text evidence="6">Redox regulated molecular chaperone. Protects both thermally unfolding and oxidatively damaged proteins from irreversible aggregation. Plays an important role in the bacterial defense system toward oxidative stress.</text>
</comment>
<evidence type="ECO:0000256" key="2">
    <source>
        <dbReference type="ARBA" id="ARBA00022833"/>
    </source>
</evidence>
<dbReference type="PANTHER" id="PTHR30111:SF1">
    <property type="entry name" value="33 KDA CHAPERONIN"/>
    <property type="match status" value="1"/>
</dbReference>
<accession>A0ABW9G7P3</accession>
<dbReference type="PANTHER" id="PTHR30111">
    <property type="entry name" value="33 KDA CHAPERONIN"/>
    <property type="match status" value="1"/>
</dbReference>
<keyword evidence="1 6" id="KW-0963">Cytoplasm</keyword>
<evidence type="ECO:0000256" key="1">
    <source>
        <dbReference type="ARBA" id="ARBA00022490"/>
    </source>
</evidence>
<dbReference type="EMBL" id="JBEQCT010000004">
    <property type="protein sequence ID" value="MFM2485414.1"/>
    <property type="molecule type" value="Genomic_DNA"/>
</dbReference>
<protein>
    <recommendedName>
        <fullName evidence="6">33 kDa chaperonin</fullName>
    </recommendedName>
    <alternativeName>
        <fullName evidence="6">Heat shock protein 33 homolog</fullName>
        <shortName evidence="6">HSP33</shortName>
    </alternativeName>
</protein>
<evidence type="ECO:0000313" key="8">
    <source>
        <dbReference type="Proteomes" id="UP001629953"/>
    </source>
</evidence>
<dbReference type="PIRSF" id="PIRSF005261">
    <property type="entry name" value="Heat_shock_Hsp33"/>
    <property type="match status" value="1"/>
</dbReference>
<comment type="caution">
    <text evidence="7">The sequence shown here is derived from an EMBL/GenBank/DDBJ whole genome shotgun (WGS) entry which is preliminary data.</text>
</comment>
<sequence length="292" mass="32993">MAQSDTLYRYIFEDYQVRGELVQLDDTLQTILAQRDYPATIRQIMAELLAATSLLTATLKFAGDITVQLQGTGSLHYIAINGNNHQQMRGVARWDNERYNDTLSLAEMIGANARLVITISPANGERYQGIVALDPQGIAASLESYFAQSEQLPTNLWLFYQEDTQHPCVAGILIQQLPTNGSDMLNDYQHVTELTRTITANELLTLPAEQILYRLYNQDQVRVFEPQSLSFGCTCSKERCHSALFAMNEHELLEICKEQGAIAMHCEFCGSEYRFNQEDITQLFHGDNALTH</sequence>
<dbReference type="RefSeq" id="WP_408623646.1">
    <property type="nucleotide sequence ID" value="NZ_JBEQCT010000004.1"/>
</dbReference>
<keyword evidence="8" id="KW-1185">Reference proteome</keyword>
<keyword evidence="2 6" id="KW-0862">Zinc</keyword>
<dbReference type="SUPFAM" id="SSF118352">
    <property type="entry name" value="HSP33 redox switch-like"/>
    <property type="match status" value="1"/>
</dbReference>
<feature type="disulfide bond" description="Redox-active" evidence="6">
    <location>
        <begin position="266"/>
        <end position="269"/>
    </location>
</feature>
<dbReference type="InterPro" id="IPR000397">
    <property type="entry name" value="Heat_shock_Hsp33"/>
</dbReference>
<dbReference type="Gene3D" id="1.10.287.480">
    <property type="entry name" value="helix hairpin bin"/>
    <property type="match status" value="1"/>
</dbReference>
<evidence type="ECO:0000256" key="5">
    <source>
        <dbReference type="ARBA" id="ARBA00023284"/>
    </source>
</evidence>
<name>A0ABW9G7P3_9GAMM</name>
<dbReference type="InterPro" id="IPR016153">
    <property type="entry name" value="Heat_shock_Hsp33_N"/>
</dbReference>
<gene>
    <name evidence="6 7" type="primary">hslO</name>
    <name evidence="7" type="ORF">ABUE30_10145</name>
</gene>
<dbReference type="CDD" id="cd00498">
    <property type="entry name" value="Hsp33"/>
    <property type="match status" value="1"/>
</dbReference>
<dbReference type="Proteomes" id="UP001629953">
    <property type="component" value="Unassembled WGS sequence"/>
</dbReference>
<evidence type="ECO:0000256" key="3">
    <source>
        <dbReference type="ARBA" id="ARBA00023157"/>
    </source>
</evidence>
<dbReference type="Pfam" id="PF01430">
    <property type="entry name" value="HSP33"/>
    <property type="match status" value="1"/>
</dbReference>
<dbReference type="HAMAP" id="MF_00117">
    <property type="entry name" value="HslO"/>
    <property type="match status" value="1"/>
</dbReference>
<evidence type="ECO:0000256" key="4">
    <source>
        <dbReference type="ARBA" id="ARBA00023186"/>
    </source>
</evidence>
<dbReference type="NCBIfam" id="NF001033">
    <property type="entry name" value="PRK00114.1"/>
    <property type="match status" value="1"/>
</dbReference>